<evidence type="ECO:0000313" key="3">
    <source>
        <dbReference type="Proteomes" id="UP000007485"/>
    </source>
</evidence>
<feature type="transmembrane region" description="Helical" evidence="1">
    <location>
        <begin position="6"/>
        <end position="28"/>
    </location>
</feature>
<keyword evidence="3" id="KW-1185">Reference proteome</keyword>
<dbReference type="AlphaFoldDB" id="F0QXQ4"/>
<keyword evidence="1" id="KW-1133">Transmembrane helix</keyword>
<reference evidence="2 3" key="1">
    <citation type="journal article" date="2011" name="J. Bacteriol.">
        <title>Complete genome sequence of 'Vulcanisaeta moutnovskia' strain 768-28, a novel member of the hyperthermophilic crenarchaeal genus vulcanisaeta.</title>
        <authorList>
            <person name="Gumerov V.M."/>
            <person name="Mardanov A.V."/>
            <person name="Beletsky A.V."/>
            <person name="Prokofeva M.I."/>
            <person name="Bonch-Osmolovskaya E.A."/>
            <person name="Ravin N.V."/>
            <person name="Skryabin K.G."/>
        </authorList>
    </citation>
    <scope>NUCLEOTIDE SEQUENCE [LARGE SCALE GENOMIC DNA]</scope>
    <source>
        <strain evidence="2 3">768-28</strain>
    </source>
</reference>
<dbReference type="GeneID" id="10288662"/>
<name>F0QXQ4_VULM7</name>
<dbReference type="OrthoDB" id="376332at2157"/>
<dbReference type="eggNOG" id="arCOG13767">
    <property type="taxonomic scope" value="Archaea"/>
</dbReference>
<organism evidence="2 3">
    <name type="scientific">Vulcanisaeta moutnovskia (strain 768-28)</name>
    <dbReference type="NCBI Taxonomy" id="985053"/>
    <lineage>
        <taxon>Archaea</taxon>
        <taxon>Thermoproteota</taxon>
        <taxon>Thermoprotei</taxon>
        <taxon>Thermoproteales</taxon>
        <taxon>Thermoproteaceae</taxon>
        <taxon>Vulcanisaeta</taxon>
    </lineage>
</organism>
<protein>
    <submittedName>
        <fullName evidence="2">Uncharacterized protein</fullName>
    </submittedName>
</protein>
<dbReference type="Proteomes" id="UP000007485">
    <property type="component" value="Chromosome"/>
</dbReference>
<sequence>MNSRGISSVATAVVMALTIIAVITFIAISMPLARSIIDKNHWAGEVGVYRPPSPINSSMGINEPTLDGYCLVYTTSNGYYNLTYYSCPSTMNTTTTGQ</sequence>
<dbReference type="STRING" id="985053.VMUT_1010"/>
<evidence type="ECO:0000256" key="1">
    <source>
        <dbReference type="SAM" id="Phobius"/>
    </source>
</evidence>
<accession>F0QXQ4</accession>
<dbReference type="RefSeq" id="WP_013604379.1">
    <property type="nucleotide sequence ID" value="NC_015151.1"/>
</dbReference>
<evidence type="ECO:0000313" key="2">
    <source>
        <dbReference type="EMBL" id="ADY01217.1"/>
    </source>
</evidence>
<proteinExistence type="predicted"/>
<dbReference type="HOGENOM" id="CLU_2327407_0_0_2"/>
<dbReference type="KEGG" id="vmo:VMUT_1010"/>
<dbReference type="EMBL" id="CP002529">
    <property type="protein sequence ID" value="ADY01217.1"/>
    <property type="molecule type" value="Genomic_DNA"/>
</dbReference>
<keyword evidence="1" id="KW-0472">Membrane</keyword>
<gene>
    <name evidence="2" type="ordered locus">VMUT_1010</name>
</gene>
<keyword evidence="1" id="KW-0812">Transmembrane</keyword>